<accession>A0A3M6V1P3</accession>
<dbReference type="Proteomes" id="UP000275408">
    <property type="component" value="Unassembled WGS sequence"/>
</dbReference>
<name>A0A3M6V1P3_POCDA</name>
<organism evidence="5 6">
    <name type="scientific">Pocillopora damicornis</name>
    <name type="common">Cauliflower coral</name>
    <name type="synonym">Millepora damicornis</name>
    <dbReference type="NCBI Taxonomy" id="46731"/>
    <lineage>
        <taxon>Eukaryota</taxon>
        <taxon>Metazoa</taxon>
        <taxon>Cnidaria</taxon>
        <taxon>Anthozoa</taxon>
        <taxon>Hexacorallia</taxon>
        <taxon>Scleractinia</taxon>
        <taxon>Astrocoeniina</taxon>
        <taxon>Pocilloporidae</taxon>
        <taxon>Pocillopora</taxon>
    </lineage>
</organism>
<dbReference type="Gene3D" id="3.30.40.10">
    <property type="entry name" value="Zinc/RING finger domain, C3HC4 (zinc finger)"/>
    <property type="match status" value="1"/>
</dbReference>
<feature type="domain" description="PHD-type" evidence="4">
    <location>
        <begin position="275"/>
        <end position="315"/>
    </location>
</feature>
<protein>
    <recommendedName>
        <fullName evidence="4">PHD-type domain-containing protein</fullName>
    </recommendedName>
</protein>
<evidence type="ECO:0000256" key="1">
    <source>
        <dbReference type="ARBA" id="ARBA00022723"/>
    </source>
</evidence>
<dbReference type="AlphaFoldDB" id="A0A3M6V1P3"/>
<keyword evidence="1" id="KW-0479">Metal-binding</keyword>
<dbReference type="InterPro" id="IPR019787">
    <property type="entry name" value="Znf_PHD-finger"/>
</dbReference>
<evidence type="ECO:0000256" key="2">
    <source>
        <dbReference type="ARBA" id="ARBA00022771"/>
    </source>
</evidence>
<evidence type="ECO:0000313" key="5">
    <source>
        <dbReference type="EMBL" id="RMX59861.1"/>
    </source>
</evidence>
<dbReference type="GO" id="GO:0008270">
    <property type="term" value="F:zinc ion binding"/>
    <property type="evidence" value="ECO:0007669"/>
    <property type="project" value="UniProtKB-KW"/>
</dbReference>
<gene>
    <name evidence="5" type="ORF">pdam_00023020</name>
</gene>
<dbReference type="Pfam" id="PF00628">
    <property type="entry name" value="PHD"/>
    <property type="match status" value="1"/>
</dbReference>
<dbReference type="InterPro" id="IPR013083">
    <property type="entry name" value="Znf_RING/FYVE/PHD"/>
</dbReference>
<evidence type="ECO:0000256" key="3">
    <source>
        <dbReference type="ARBA" id="ARBA00022833"/>
    </source>
</evidence>
<evidence type="ECO:0000259" key="4">
    <source>
        <dbReference type="Pfam" id="PF00628"/>
    </source>
</evidence>
<dbReference type="SUPFAM" id="SSF57903">
    <property type="entry name" value="FYVE/PHD zinc finger"/>
    <property type="match status" value="1"/>
</dbReference>
<keyword evidence="2" id="KW-0863">Zinc-finger</keyword>
<dbReference type="CDD" id="cd15489">
    <property type="entry name" value="PHD_SF"/>
    <property type="match status" value="1"/>
</dbReference>
<sequence>MKQPQWMMVSEVDSGISGVQFAVQGYEIFRTRPLQSNASTICLVNANECLNQGTFAVTVTKKYYWSHSVDVDGIGTDELTYLMLFSTLEVTLQKHLTSQHRYTRFSTGSRAIQSNYFSLPIHSSSRHFVCKRNRKLKRRSLVCGWMIIDATLWKITVLDQKIFAADSTLCQVVKHGASTHRLWMSEKFHGIEKILIPMNITGHCCFRSQPVQTYKYHKAGKVKSGHALSHPIFSKLMDSTVEYLFERNLCDNRPITKVNVSIERMKLLSNLLAAVCQMYDNEDWLGCKRCGQFFHTSCLGVNFAMTLQDPFFYCP</sequence>
<reference evidence="5 6" key="1">
    <citation type="journal article" date="2018" name="Sci. Rep.">
        <title>Comparative analysis of the Pocillopora damicornis genome highlights role of immune system in coral evolution.</title>
        <authorList>
            <person name="Cunning R."/>
            <person name="Bay R.A."/>
            <person name="Gillette P."/>
            <person name="Baker A.C."/>
            <person name="Traylor-Knowles N."/>
        </authorList>
    </citation>
    <scope>NUCLEOTIDE SEQUENCE [LARGE SCALE GENOMIC DNA]</scope>
    <source>
        <strain evidence="5">RSMAS</strain>
        <tissue evidence="5">Whole animal</tissue>
    </source>
</reference>
<dbReference type="InterPro" id="IPR011011">
    <property type="entry name" value="Znf_FYVE_PHD"/>
</dbReference>
<keyword evidence="3" id="KW-0862">Zinc</keyword>
<proteinExistence type="predicted"/>
<comment type="caution">
    <text evidence="5">The sequence shown here is derived from an EMBL/GenBank/DDBJ whole genome shotgun (WGS) entry which is preliminary data.</text>
</comment>
<keyword evidence="6" id="KW-1185">Reference proteome</keyword>
<dbReference type="EMBL" id="RCHS01000264">
    <property type="protein sequence ID" value="RMX59861.1"/>
    <property type="molecule type" value="Genomic_DNA"/>
</dbReference>
<evidence type="ECO:0000313" key="6">
    <source>
        <dbReference type="Proteomes" id="UP000275408"/>
    </source>
</evidence>